<comment type="caution">
    <text evidence="3">The sequence shown here is derived from an EMBL/GenBank/DDBJ whole genome shotgun (WGS) entry which is preliminary data.</text>
</comment>
<dbReference type="InterPro" id="IPR030678">
    <property type="entry name" value="Peptide/Ni-bd"/>
</dbReference>
<dbReference type="InterPro" id="IPR039424">
    <property type="entry name" value="SBP_5"/>
</dbReference>
<dbReference type="PANTHER" id="PTHR30290">
    <property type="entry name" value="PERIPLASMIC BINDING COMPONENT OF ABC TRANSPORTER"/>
    <property type="match status" value="1"/>
</dbReference>
<proteinExistence type="predicted"/>
<dbReference type="eggNOG" id="COG0747">
    <property type="taxonomic scope" value="Bacteria"/>
</dbReference>
<accession>A0A096B1N9</accession>
<organism evidence="3 4">
    <name type="scientific">Flavonifractor plautii 1_3_50AFAA</name>
    <dbReference type="NCBI Taxonomy" id="742738"/>
    <lineage>
        <taxon>Bacteria</taxon>
        <taxon>Bacillati</taxon>
        <taxon>Bacillota</taxon>
        <taxon>Clostridia</taxon>
        <taxon>Eubacteriales</taxon>
        <taxon>Oscillospiraceae</taxon>
        <taxon>Flavonifractor</taxon>
    </lineage>
</organism>
<dbReference type="PIRSF" id="PIRSF002741">
    <property type="entry name" value="MppA"/>
    <property type="match status" value="1"/>
</dbReference>
<feature type="signal peptide" evidence="1">
    <location>
        <begin position="1"/>
        <end position="23"/>
    </location>
</feature>
<gene>
    <name evidence="3" type="ORF">HMPREF9460_03854</name>
</gene>
<evidence type="ECO:0000313" key="3">
    <source>
        <dbReference type="EMBL" id="KGF53005.1"/>
    </source>
</evidence>
<dbReference type="Gene3D" id="3.40.190.10">
    <property type="entry name" value="Periplasmic binding protein-like II"/>
    <property type="match status" value="1"/>
</dbReference>
<keyword evidence="4" id="KW-1185">Reference proteome</keyword>
<dbReference type="GO" id="GO:0042597">
    <property type="term" value="C:periplasmic space"/>
    <property type="evidence" value="ECO:0007669"/>
    <property type="project" value="UniProtKB-ARBA"/>
</dbReference>
<feature type="domain" description="Solute-binding protein family 5" evidence="2">
    <location>
        <begin position="91"/>
        <end position="469"/>
    </location>
</feature>
<name>A0A096B1N9_FLAPL</name>
<sequence length="558" mass="61820">MKKQALSLFLAGALALSLFGCSAQPAAESAPQSSPAETAGSSSAGVVEELHLGTTAANDTFTTFVESGAFGKMCYNSFVTAPFWQTGPNGEVEPFLVADWTVSEDSTTITCDLALDQSITWHDGEPLTMDDVLFTFDYNINVRKSSYSSYVDHAEQVDEDTIKVVLKEPGAYQWLKLVAGYFYVQPKHIWENIDAPKDYRGEDAVIGCGPYRFVSLDEDAQTSYYEAVSDTYLGREVTVKKVSLRSFDSNDALVMALRNGEIDAMYSYASPIPATMASSITGVEHVEPGMSDNTGSYMIMFGFRKGPTDDLNFRKAVTLSLDYELLADAIGGEDAQVPGVGVIAPPNLGYDETLPKLEQNLEAAKAALDEGGYLDVDGDGYREMPDGSPMDILVSPQNSSTRREIYLRIAEVMVQNLDAIGVKAHVDEQSITNEEYEDQLCKEGTYQIFICYCTSGMASQTSCYYYFIDNTLDGNWGTCDLPEFVEAYETRRQASDEKAYIEGTKLLQQINAEQYIGEALCWDKAYFPYRTDKYEGWTNYPGWGVINCETWYSLRPVR</sequence>
<evidence type="ECO:0000259" key="2">
    <source>
        <dbReference type="Pfam" id="PF00496"/>
    </source>
</evidence>
<evidence type="ECO:0000256" key="1">
    <source>
        <dbReference type="SAM" id="SignalP"/>
    </source>
</evidence>
<dbReference type="Proteomes" id="UP000029585">
    <property type="component" value="Unassembled WGS sequence"/>
</dbReference>
<dbReference type="AlphaFoldDB" id="A0A096B1N9"/>
<dbReference type="InterPro" id="IPR000914">
    <property type="entry name" value="SBP_5_dom"/>
</dbReference>
<dbReference type="GO" id="GO:0043190">
    <property type="term" value="C:ATP-binding cassette (ABC) transporter complex"/>
    <property type="evidence" value="ECO:0007669"/>
    <property type="project" value="InterPro"/>
</dbReference>
<dbReference type="PATRIC" id="fig|742738.3.peg.3965"/>
<dbReference type="RefSeq" id="WP_044943324.1">
    <property type="nucleotide sequence ID" value="NZ_KN174168.1"/>
</dbReference>
<dbReference type="PROSITE" id="PS51257">
    <property type="entry name" value="PROKAR_LIPOPROTEIN"/>
    <property type="match status" value="1"/>
</dbReference>
<keyword evidence="1" id="KW-0732">Signal</keyword>
<dbReference type="HOGENOM" id="CLU_017028_8_7_9"/>
<feature type="chain" id="PRO_5039552322" description="Solute-binding protein family 5 domain-containing protein" evidence="1">
    <location>
        <begin position="24"/>
        <end position="558"/>
    </location>
</feature>
<dbReference type="GO" id="GO:1904680">
    <property type="term" value="F:peptide transmembrane transporter activity"/>
    <property type="evidence" value="ECO:0007669"/>
    <property type="project" value="TreeGrafter"/>
</dbReference>
<dbReference type="Pfam" id="PF00496">
    <property type="entry name" value="SBP_bac_5"/>
    <property type="match status" value="1"/>
</dbReference>
<dbReference type="SUPFAM" id="SSF53850">
    <property type="entry name" value="Periplasmic binding protein-like II"/>
    <property type="match status" value="1"/>
</dbReference>
<dbReference type="Gene3D" id="3.10.105.10">
    <property type="entry name" value="Dipeptide-binding Protein, Domain 3"/>
    <property type="match status" value="1"/>
</dbReference>
<dbReference type="CDD" id="cd00995">
    <property type="entry name" value="PBP2_NikA_DppA_OppA_like"/>
    <property type="match status" value="1"/>
</dbReference>
<dbReference type="EMBL" id="ADLO01000116">
    <property type="protein sequence ID" value="KGF53005.1"/>
    <property type="molecule type" value="Genomic_DNA"/>
</dbReference>
<protein>
    <recommendedName>
        <fullName evidence="2">Solute-binding protein family 5 domain-containing protein</fullName>
    </recommendedName>
</protein>
<reference evidence="3 4" key="1">
    <citation type="submission" date="2011-08" db="EMBL/GenBank/DDBJ databases">
        <title>The Genome Sequence of Clostridium orbiscindens 1_3_50AFAA.</title>
        <authorList>
            <consortium name="The Broad Institute Genome Sequencing Platform"/>
            <person name="Earl A."/>
            <person name="Ward D."/>
            <person name="Feldgarden M."/>
            <person name="Gevers D."/>
            <person name="Daigneault M."/>
            <person name="Strauss J."/>
            <person name="Allen-Vercoe E."/>
            <person name="Young S.K."/>
            <person name="Zeng Q."/>
            <person name="Gargeya S."/>
            <person name="Fitzgerald M."/>
            <person name="Haas B."/>
            <person name="Abouelleil A."/>
            <person name="Alvarado L."/>
            <person name="Arachchi H.M."/>
            <person name="Berlin A."/>
            <person name="Brown A."/>
            <person name="Chapman S.B."/>
            <person name="Chen Z."/>
            <person name="Dunbar C."/>
            <person name="Freedman E."/>
            <person name="Gearin G."/>
            <person name="Gellesch M."/>
            <person name="Goldberg J."/>
            <person name="Griggs A."/>
            <person name="Gujja S."/>
            <person name="Heiman D."/>
            <person name="Howarth C."/>
            <person name="Larson L."/>
            <person name="Lui A."/>
            <person name="MacDonald P.J.P."/>
            <person name="Montmayeur A."/>
            <person name="Murphy C."/>
            <person name="Neiman D."/>
            <person name="Pearson M."/>
            <person name="Priest M."/>
            <person name="Roberts A."/>
            <person name="Saif S."/>
            <person name="Shea T."/>
            <person name="Shenoy N."/>
            <person name="Sisk P."/>
            <person name="Stolte C."/>
            <person name="Sykes S."/>
            <person name="Wortman J."/>
            <person name="Nusbaum C."/>
            <person name="Birren B."/>
        </authorList>
    </citation>
    <scope>NUCLEOTIDE SEQUENCE [LARGE SCALE GENOMIC DNA]</scope>
    <source>
        <strain evidence="3 4">1_3_50AFAA</strain>
    </source>
</reference>
<evidence type="ECO:0000313" key="4">
    <source>
        <dbReference type="Proteomes" id="UP000029585"/>
    </source>
</evidence>
<dbReference type="GO" id="GO:0015833">
    <property type="term" value="P:peptide transport"/>
    <property type="evidence" value="ECO:0007669"/>
    <property type="project" value="TreeGrafter"/>
</dbReference>